<dbReference type="Proteomes" id="UP000749559">
    <property type="component" value="Unassembled WGS sequence"/>
</dbReference>
<sequence length="154" mass="17157">MDSKDNTISSYNSYSSGLTQMSASTSSSSTANEQNEFTKVKSHARNGNVSEVKEDVPVYVPLADLRGTTIHEQHQGHRDFVRRKHSVQSIGSRKISSNSISSVVSRKKKISNSEYSIAKRKLSEKLTHVTVSDDDEEDDILEPPPKTILQSLYQ</sequence>
<accession>A0A8S4N497</accession>
<gene>
    <name evidence="2" type="ORF">OFUS_LOCUS2652</name>
</gene>
<feature type="compositionally biased region" description="Polar residues" evidence="1">
    <location>
        <begin position="1"/>
        <end position="21"/>
    </location>
</feature>
<keyword evidence="3" id="KW-1185">Reference proteome</keyword>
<feature type="compositionally biased region" description="Low complexity" evidence="1">
    <location>
        <begin position="22"/>
        <end position="31"/>
    </location>
</feature>
<evidence type="ECO:0000313" key="2">
    <source>
        <dbReference type="EMBL" id="CAH1775332.1"/>
    </source>
</evidence>
<evidence type="ECO:0000313" key="3">
    <source>
        <dbReference type="Proteomes" id="UP000749559"/>
    </source>
</evidence>
<evidence type="ECO:0000256" key="1">
    <source>
        <dbReference type="SAM" id="MobiDB-lite"/>
    </source>
</evidence>
<protein>
    <submittedName>
        <fullName evidence="2">Uncharacterized protein</fullName>
    </submittedName>
</protein>
<organism evidence="2 3">
    <name type="scientific">Owenia fusiformis</name>
    <name type="common">Polychaete worm</name>
    <dbReference type="NCBI Taxonomy" id="6347"/>
    <lineage>
        <taxon>Eukaryota</taxon>
        <taxon>Metazoa</taxon>
        <taxon>Spiralia</taxon>
        <taxon>Lophotrochozoa</taxon>
        <taxon>Annelida</taxon>
        <taxon>Polychaeta</taxon>
        <taxon>Sedentaria</taxon>
        <taxon>Canalipalpata</taxon>
        <taxon>Sabellida</taxon>
        <taxon>Oweniida</taxon>
        <taxon>Oweniidae</taxon>
        <taxon>Owenia</taxon>
    </lineage>
</organism>
<feature type="non-terminal residue" evidence="2">
    <location>
        <position position="154"/>
    </location>
</feature>
<feature type="region of interest" description="Disordered" evidence="1">
    <location>
        <begin position="128"/>
        <end position="154"/>
    </location>
</feature>
<feature type="region of interest" description="Disordered" evidence="1">
    <location>
        <begin position="73"/>
        <end position="95"/>
    </location>
</feature>
<dbReference type="AlphaFoldDB" id="A0A8S4N497"/>
<feature type="compositionally biased region" description="Acidic residues" evidence="1">
    <location>
        <begin position="132"/>
        <end position="141"/>
    </location>
</feature>
<dbReference type="EMBL" id="CAIIXF020000001">
    <property type="protein sequence ID" value="CAH1775332.1"/>
    <property type="molecule type" value="Genomic_DNA"/>
</dbReference>
<reference evidence="2" key="1">
    <citation type="submission" date="2022-03" db="EMBL/GenBank/DDBJ databases">
        <authorList>
            <person name="Martin C."/>
        </authorList>
    </citation>
    <scope>NUCLEOTIDE SEQUENCE</scope>
</reference>
<feature type="region of interest" description="Disordered" evidence="1">
    <location>
        <begin position="1"/>
        <end position="52"/>
    </location>
</feature>
<name>A0A8S4N497_OWEFU</name>
<proteinExistence type="predicted"/>
<comment type="caution">
    <text evidence="2">The sequence shown here is derived from an EMBL/GenBank/DDBJ whole genome shotgun (WGS) entry which is preliminary data.</text>
</comment>